<gene>
    <name evidence="2" type="ORF">G8O30_02830</name>
</gene>
<evidence type="ECO:0000313" key="2">
    <source>
        <dbReference type="EMBL" id="QPC48334.1"/>
    </source>
</evidence>
<reference evidence="2 3" key="1">
    <citation type="submission" date="2019-07" db="EMBL/GenBank/DDBJ databases">
        <title>Genome sequence of 2 isolates from Red Sea Mangroves.</title>
        <authorList>
            <person name="Sefrji F."/>
            <person name="Michoud G."/>
            <person name="Merlino G."/>
            <person name="Daffonchio D."/>
        </authorList>
    </citation>
    <scope>NUCLEOTIDE SEQUENCE [LARGE SCALE GENOMIC DNA]</scope>
    <source>
        <strain evidence="2 3">R1DC41</strain>
    </source>
</reference>
<evidence type="ECO:0000313" key="3">
    <source>
        <dbReference type="Proteomes" id="UP000593626"/>
    </source>
</evidence>
<name>A0A7S8HGT5_9BACI</name>
<organism evidence="2 3">
    <name type="scientific">Mangrovibacillus cuniculi</name>
    <dbReference type="NCBI Taxonomy" id="2593652"/>
    <lineage>
        <taxon>Bacteria</taxon>
        <taxon>Bacillati</taxon>
        <taxon>Bacillota</taxon>
        <taxon>Bacilli</taxon>
        <taxon>Bacillales</taxon>
        <taxon>Bacillaceae</taxon>
        <taxon>Mangrovibacillus</taxon>
    </lineage>
</organism>
<protein>
    <submittedName>
        <fullName evidence="2">Uncharacterized protein</fullName>
    </submittedName>
</protein>
<dbReference type="EMBL" id="CP049742">
    <property type="protein sequence ID" value="QPC48334.1"/>
    <property type="molecule type" value="Genomic_DNA"/>
</dbReference>
<sequence>MLVKKEKPEFLPDTEHSGRDKAYIDVDRFINEGMGGGSVFDREESTNIPESDVIVDQEDPPHKSQ</sequence>
<accession>A0A7S8HGT5</accession>
<proteinExistence type="predicted"/>
<feature type="region of interest" description="Disordered" evidence="1">
    <location>
        <begin position="35"/>
        <end position="65"/>
    </location>
</feature>
<evidence type="ECO:0000256" key="1">
    <source>
        <dbReference type="SAM" id="MobiDB-lite"/>
    </source>
</evidence>
<keyword evidence="3" id="KW-1185">Reference proteome</keyword>
<dbReference type="KEGG" id="mcui:G8O30_02830"/>
<dbReference type="Proteomes" id="UP000593626">
    <property type="component" value="Chromosome"/>
</dbReference>
<dbReference type="AlphaFoldDB" id="A0A7S8HGT5"/>